<proteinExistence type="predicted"/>
<protein>
    <submittedName>
        <fullName evidence="1">Uncharacterized protein</fullName>
    </submittedName>
</protein>
<comment type="caution">
    <text evidence="1">The sequence shown here is derived from an EMBL/GenBank/DDBJ whole genome shotgun (WGS) entry which is preliminary data.</text>
</comment>
<sequence>MKDYYQILGVNQNQTTESEFDFNREMREIRKAVDKYLARGEIEQAEE</sequence>
<feature type="non-terminal residue" evidence="1">
    <location>
        <position position="47"/>
    </location>
</feature>
<dbReference type="EMBL" id="BARV01027977">
    <property type="protein sequence ID" value="GAI43355.1"/>
    <property type="molecule type" value="Genomic_DNA"/>
</dbReference>
<organism evidence="1">
    <name type="scientific">marine sediment metagenome</name>
    <dbReference type="NCBI Taxonomy" id="412755"/>
    <lineage>
        <taxon>unclassified sequences</taxon>
        <taxon>metagenomes</taxon>
        <taxon>ecological metagenomes</taxon>
    </lineage>
</organism>
<dbReference type="AlphaFoldDB" id="X1PWW4"/>
<evidence type="ECO:0000313" key="1">
    <source>
        <dbReference type="EMBL" id="GAI43355.1"/>
    </source>
</evidence>
<reference evidence="1" key="1">
    <citation type="journal article" date="2014" name="Front. Microbiol.">
        <title>High frequency of phylogenetically diverse reductive dehalogenase-homologous genes in deep subseafloor sedimentary metagenomes.</title>
        <authorList>
            <person name="Kawai M."/>
            <person name="Futagami T."/>
            <person name="Toyoda A."/>
            <person name="Takaki Y."/>
            <person name="Nishi S."/>
            <person name="Hori S."/>
            <person name="Arai W."/>
            <person name="Tsubouchi T."/>
            <person name="Morono Y."/>
            <person name="Uchiyama I."/>
            <person name="Ito T."/>
            <person name="Fujiyama A."/>
            <person name="Inagaki F."/>
            <person name="Takami H."/>
        </authorList>
    </citation>
    <scope>NUCLEOTIDE SEQUENCE</scope>
    <source>
        <strain evidence="1">Expedition CK06-06</strain>
    </source>
</reference>
<gene>
    <name evidence="1" type="ORF">S06H3_44902</name>
</gene>
<accession>X1PWW4</accession>
<name>X1PWW4_9ZZZZ</name>